<dbReference type="Pfam" id="PF03999">
    <property type="entry name" value="MAP65_ASE1"/>
    <property type="match status" value="1"/>
</dbReference>
<evidence type="ECO:0008006" key="4">
    <source>
        <dbReference type="Google" id="ProtNLM"/>
    </source>
</evidence>
<dbReference type="PANTHER" id="PTHR19321">
    <property type="entry name" value="PROTEIN REGULATOR OF CYTOKINESIS 1 PRC1-RELATED"/>
    <property type="match status" value="1"/>
</dbReference>
<keyword evidence="3" id="KW-1185">Reference proteome</keyword>
<proteinExistence type="predicted"/>
<dbReference type="GO" id="GO:1990023">
    <property type="term" value="C:mitotic spindle midzone"/>
    <property type="evidence" value="ECO:0007669"/>
    <property type="project" value="TreeGrafter"/>
</dbReference>
<comment type="caution">
    <text evidence="2">The sequence shown here is derived from an EMBL/GenBank/DDBJ whole genome shotgun (WGS) entry which is preliminary data.</text>
</comment>
<dbReference type="GO" id="GO:0005737">
    <property type="term" value="C:cytoplasm"/>
    <property type="evidence" value="ECO:0007669"/>
    <property type="project" value="TreeGrafter"/>
</dbReference>
<evidence type="ECO:0000313" key="2">
    <source>
        <dbReference type="EMBL" id="KAK8728343.1"/>
    </source>
</evidence>
<evidence type="ECO:0000313" key="3">
    <source>
        <dbReference type="Proteomes" id="UP001445076"/>
    </source>
</evidence>
<dbReference type="GO" id="GO:0051256">
    <property type="term" value="P:mitotic spindle midzone assembly"/>
    <property type="evidence" value="ECO:0007669"/>
    <property type="project" value="TreeGrafter"/>
</dbReference>
<sequence length="669" mass="76979">MADTSLRSTTKEELDGTLARLEAIWDDIGLTEDQREDRRRHFYGHIANLCDKIIDDEMALKIRITNNIDRNTRHILKLSEELCVESEESVDGLTLLELDAMMQERMEKLQQLKDERQETLKHLQEKDEGLCELLCETPYFIPSGLVPSREDLHAMEEHVKTMEKEKEEREKTFQKLKAGLLNFLEQLEQSPEDSFIQEVICSDDEDIPLGKAYLQQLRTVHSDLEFRVHENEAKSLELREKISNLWSLLQVSHDEQAAFLATAPKHTPSNIAKLKQELDKLLLLRLQNMSLFVEKLKEEVTVWWNKCYVDRKERERILAMSSAGEANEDIMCVYEKEVEKWRKYYTKNSELLGMVASFLTLFENMLELEDRAKDPSRLFNTRGGALLLEEKAKKKVKAELPRVQERLIERVLAWEEREGRPFMIYGMQITQYMEELWESHDVKKEVEKNKRLQAKGVDVKRGTNLGTPHMRTPVSVLGSAKKRVRDGDDVGSVKKSKHLIVPGGVMFKSPSKSALLRSPIKTPRGKPLADCNPLVPLNPVTSTSIEASLHSTITYDKFEAGIGERRKGEIMHSSIVDEATPSSSYFPAIDQLREKRLRDTLHLASPIKGHCREKYLRFGQNIISSSSLRRVASQPCLTLKVSAANLRCTNQPTIPRCFSNKDHPLKFLM</sequence>
<feature type="coiled-coil region" evidence="1">
    <location>
        <begin position="95"/>
        <end position="175"/>
    </location>
</feature>
<organism evidence="2 3">
    <name type="scientific">Cherax quadricarinatus</name>
    <name type="common">Australian red claw crayfish</name>
    <dbReference type="NCBI Taxonomy" id="27406"/>
    <lineage>
        <taxon>Eukaryota</taxon>
        <taxon>Metazoa</taxon>
        <taxon>Ecdysozoa</taxon>
        <taxon>Arthropoda</taxon>
        <taxon>Crustacea</taxon>
        <taxon>Multicrustacea</taxon>
        <taxon>Malacostraca</taxon>
        <taxon>Eumalacostraca</taxon>
        <taxon>Eucarida</taxon>
        <taxon>Decapoda</taxon>
        <taxon>Pleocyemata</taxon>
        <taxon>Astacidea</taxon>
        <taxon>Parastacoidea</taxon>
        <taxon>Parastacidae</taxon>
        <taxon>Cherax</taxon>
    </lineage>
</organism>
<reference evidence="2 3" key="1">
    <citation type="journal article" date="2024" name="BMC Genomics">
        <title>Genome assembly of redclaw crayfish (Cherax quadricarinatus) provides insights into its immune adaptation and hypoxia tolerance.</title>
        <authorList>
            <person name="Liu Z."/>
            <person name="Zheng J."/>
            <person name="Li H."/>
            <person name="Fang K."/>
            <person name="Wang S."/>
            <person name="He J."/>
            <person name="Zhou D."/>
            <person name="Weng S."/>
            <person name="Chi M."/>
            <person name="Gu Z."/>
            <person name="He J."/>
            <person name="Li F."/>
            <person name="Wang M."/>
        </authorList>
    </citation>
    <scope>NUCLEOTIDE SEQUENCE [LARGE SCALE GENOMIC DNA]</scope>
    <source>
        <strain evidence="2">ZL_2023a</strain>
    </source>
</reference>
<keyword evidence="1" id="KW-0175">Coiled coil</keyword>
<protein>
    <recommendedName>
        <fullName evidence="4">Protein regulator of cytokinesis 1</fullName>
    </recommendedName>
</protein>
<name>A0AAW0WKY8_CHEQU</name>
<dbReference type="InterPro" id="IPR007145">
    <property type="entry name" value="MAP65_Ase1_PRC1"/>
</dbReference>
<accession>A0AAW0WKY8</accession>
<dbReference type="GO" id="GO:0008017">
    <property type="term" value="F:microtubule binding"/>
    <property type="evidence" value="ECO:0007669"/>
    <property type="project" value="InterPro"/>
</dbReference>
<dbReference type="AlphaFoldDB" id="A0AAW0WKY8"/>
<dbReference type="PANTHER" id="PTHR19321:SF41">
    <property type="entry name" value="FASCETTO-RELATED"/>
    <property type="match status" value="1"/>
</dbReference>
<dbReference type="Gene3D" id="1.20.58.1520">
    <property type="match status" value="1"/>
</dbReference>
<gene>
    <name evidence="2" type="ORF">OTU49_009242</name>
</gene>
<evidence type="ECO:0000256" key="1">
    <source>
        <dbReference type="SAM" id="Coils"/>
    </source>
</evidence>
<dbReference type="Proteomes" id="UP001445076">
    <property type="component" value="Unassembled WGS sequence"/>
</dbReference>
<dbReference type="EMBL" id="JARKIK010000072">
    <property type="protein sequence ID" value="KAK8728343.1"/>
    <property type="molecule type" value="Genomic_DNA"/>
</dbReference>